<sequence length="105" mass="11795">MQKPTDATYVTIVDFEEEVEDLEKWRSSWDRRESSSGGGMNGGSTRSWVTKFVTPLLASALPSSLSAFISSARPPITNSHPLPRLLLITEERFHKFQDLPSPAFR</sequence>
<evidence type="ECO:0000313" key="1">
    <source>
        <dbReference type="EMBL" id="GMH23848.1"/>
    </source>
</evidence>
<reference evidence="1" key="1">
    <citation type="submission" date="2023-05" db="EMBL/GenBank/DDBJ databases">
        <title>Nepenthes gracilis genome sequencing.</title>
        <authorList>
            <person name="Fukushima K."/>
        </authorList>
    </citation>
    <scope>NUCLEOTIDE SEQUENCE</scope>
    <source>
        <strain evidence="1">SING2019-196</strain>
    </source>
</reference>
<proteinExistence type="predicted"/>
<gene>
    <name evidence="1" type="ORF">Nepgr_025691</name>
</gene>
<dbReference type="Proteomes" id="UP001279734">
    <property type="component" value="Unassembled WGS sequence"/>
</dbReference>
<protein>
    <submittedName>
        <fullName evidence="1">Uncharacterized protein</fullName>
    </submittedName>
</protein>
<accession>A0AAD3XZX6</accession>
<keyword evidence="2" id="KW-1185">Reference proteome</keyword>
<dbReference type="EMBL" id="BSYO01000027">
    <property type="protein sequence ID" value="GMH23848.1"/>
    <property type="molecule type" value="Genomic_DNA"/>
</dbReference>
<dbReference type="AlphaFoldDB" id="A0AAD3XZX6"/>
<comment type="caution">
    <text evidence="1">The sequence shown here is derived from an EMBL/GenBank/DDBJ whole genome shotgun (WGS) entry which is preliminary data.</text>
</comment>
<organism evidence="1 2">
    <name type="scientific">Nepenthes gracilis</name>
    <name type="common">Slender pitcher plant</name>
    <dbReference type="NCBI Taxonomy" id="150966"/>
    <lineage>
        <taxon>Eukaryota</taxon>
        <taxon>Viridiplantae</taxon>
        <taxon>Streptophyta</taxon>
        <taxon>Embryophyta</taxon>
        <taxon>Tracheophyta</taxon>
        <taxon>Spermatophyta</taxon>
        <taxon>Magnoliopsida</taxon>
        <taxon>eudicotyledons</taxon>
        <taxon>Gunneridae</taxon>
        <taxon>Pentapetalae</taxon>
        <taxon>Caryophyllales</taxon>
        <taxon>Nepenthaceae</taxon>
        <taxon>Nepenthes</taxon>
    </lineage>
</organism>
<evidence type="ECO:0000313" key="2">
    <source>
        <dbReference type="Proteomes" id="UP001279734"/>
    </source>
</evidence>
<name>A0AAD3XZX6_NEPGR</name>